<dbReference type="RefSeq" id="XP_002500290.1">
    <property type="nucleotide sequence ID" value="XM_002500244.1"/>
</dbReference>
<dbReference type="EMBL" id="CP001323">
    <property type="protein sequence ID" value="ACO61548.1"/>
    <property type="molecule type" value="Genomic_DNA"/>
</dbReference>
<dbReference type="InParanoid" id="C1DZ54"/>
<organism evidence="1 2">
    <name type="scientific">Micromonas commoda (strain RCC299 / NOUM17 / CCMP2709)</name>
    <name type="common">Picoplanktonic green alga</name>
    <dbReference type="NCBI Taxonomy" id="296587"/>
    <lineage>
        <taxon>Eukaryota</taxon>
        <taxon>Viridiplantae</taxon>
        <taxon>Chlorophyta</taxon>
        <taxon>Mamiellophyceae</taxon>
        <taxon>Mamiellales</taxon>
        <taxon>Mamiellaceae</taxon>
        <taxon>Micromonas</taxon>
    </lineage>
</organism>
<evidence type="ECO:0000313" key="2">
    <source>
        <dbReference type="Proteomes" id="UP000002009"/>
    </source>
</evidence>
<accession>C1DZ54</accession>
<name>C1DZ54_MICCC</name>
<evidence type="ECO:0000313" key="1">
    <source>
        <dbReference type="EMBL" id="ACO61548.1"/>
    </source>
</evidence>
<dbReference type="Proteomes" id="UP000002009">
    <property type="component" value="Chromosome 2"/>
</dbReference>
<reference evidence="1 2" key="1">
    <citation type="journal article" date="2009" name="Science">
        <title>Green evolution and dynamic adaptations revealed by genomes of the marine picoeukaryotes Micromonas.</title>
        <authorList>
            <person name="Worden A.Z."/>
            <person name="Lee J.H."/>
            <person name="Mock T."/>
            <person name="Rouze P."/>
            <person name="Simmons M.P."/>
            <person name="Aerts A.L."/>
            <person name="Allen A.E."/>
            <person name="Cuvelier M.L."/>
            <person name="Derelle E."/>
            <person name="Everett M.V."/>
            <person name="Foulon E."/>
            <person name="Grimwood J."/>
            <person name="Gundlach H."/>
            <person name="Henrissat B."/>
            <person name="Napoli C."/>
            <person name="McDonald S.M."/>
            <person name="Parker M.S."/>
            <person name="Rombauts S."/>
            <person name="Salamov A."/>
            <person name="Von Dassow P."/>
            <person name="Badger J.H."/>
            <person name="Coutinho P.M."/>
            <person name="Demir E."/>
            <person name="Dubchak I."/>
            <person name="Gentemann C."/>
            <person name="Eikrem W."/>
            <person name="Gready J.E."/>
            <person name="John U."/>
            <person name="Lanier W."/>
            <person name="Lindquist E.A."/>
            <person name="Lucas S."/>
            <person name="Mayer K.F."/>
            <person name="Moreau H."/>
            <person name="Not F."/>
            <person name="Otillar R."/>
            <person name="Panaud O."/>
            <person name="Pangilinan J."/>
            <person name="Paulsen I."/>
            <person name="Piegu B."/>
            <person name="Poliakov A."/>
            <person name="Robbens S."/>
            <person name="Schmutz J."/>
            <person name="Toulza E."/>
            <person name="Wyss T."/>
            <person name="Zelensky A."/>
            <person name="Zhou K."/>
            <person name="Armbrust E.V."/>
            <person name="Bhattacharya D."/>
            <person name="Goodenough U.W."/>
            <person name="Van de Peer Y."/>
            <person name="Grigoriev I.V."/>
        </authorList>
    </citation>
    <scope>NUCLEOTIDE SEQUENCE [LARGE SCALE GENOMIC DNA]</scope>
    <source>
        <strain evidence="2">RCC299 / NOUM17</strain>
    </source>
</reference>
<dbReference type="KEGG" id="mis:MICPUN_55711"/>
<protein>
    <submittedName>
        <fullName evidence="1">Uncharacterized protein</fullName>
    </submittedName>
</protein>
<keyword evidence="2" id="KW-1185">Reference proteome</keyword>
<dbReference type="GeneID" id="8241480"/>
<dbReference type="AlphaFoldDB" id="C1DZ54"/>
<sequence>MMAGFRLWQNFQTVIHRIYPKFRGPLASLTHQPARSFSAACGPHSWLTLSLGTRVLRGFISGEFRRRIVTSLTHFTSHTARLLPE</sequence>
<gene>
    <name evidence="1" type="ORF">MICPUN_55711</name>
</gene>
<proteinExistence type="predicted"/>